<keyword evidence="1" id="KW-0732">Signal</keyword>
<reference evidence="2 3" key="1">
    <citation type="submission" date="2020-07" db="EMBL/GenBank/DDBJ databases">
        <title>Genomic diversity of species in the Neisseriaceae family.</title>
        <authorList>
            <person name="Vincent A.T."/>
            <person name="Bernet E."/>
            <person name="Veyrier F.J."/>
        </authorList>
    </citation>
    <scope>NUCLEOTIDE SEQUENCE [LARGE SCALE GENOMIC DNA]</scope>
    <source>
        <strain evidence="2 3">DSM 22244</strain>
    </source>
</reference>
<evidence type="ECO:0000313" key="3">
    <source>
        <dbReference type="Proteomes" id="UP000514752"/>
    </source>
</evidence>
<dbReference type="RefSeq" id="WP_182122547.1">
    <property type="nucleotide sequence ID" value="NZ_CP059567.1"/>
</dbReference>
<gene>
    <name evidence="2" type="ORF">H3L94_02605</name>
</gene>
<dbReference type="PROSITE" id="PS51257">
    <property type="entry name" value="PROKAR_LIPOPROTEIN"/>
    <property type="match status" value="1"/>
</dbReference>
<proteinExistence type="predicted"/>
<evidence type="ECO:0000313" key="2">
    <source>
        <dbReference type="EMBL" id="QMT40964.1"/>
    </source>
</evidence>
<organism evidence="2 3">
    <name type="scientific">Neisseria shayeganii</name>
    <dbReference type="NCBI Taxonomy" id="607712"/>
    <lineage>
        <taxon>Bacteria</taxon>
        <taxon>Pseudomonadati</taxon>
        <taxon>Pseudomonadota</taxon>
        <taxon>Betaproteobacteria</taxon>
        <taxon>Neisseriales</taxon>
        <taxon>Neisseriaceae</taxon>
        <taxon>Neisseria</taxon>
    </lineage>
</organism>
<feature type="signal peptide" evidence="1">
    <location>
        <begin position="1"/>
        <end position="19"/>
    </location>
</feature>
<dbReference type="KEGG" id="nsg:H3L94_02605"/>
<name>A0A7D7RVN5_9NEIS</name>
<dbReference type="Proteomes" id="UP000514752">
    <property type="component" value="Chromosome"/>
</dbReference>
<sequence>MTKKLLAAALLSVVLGACATTAPDGNVPANTAALSAAADYAGKQLRQSEQKIIAYYNADGELTQQPMRGGYYRMLLGRNADGKAVVQDFYQDSQTKQINAVVVPDDKDLQNFDVAVTEGRTIWYTPEGRVTNFVDIQNGKSLRGGYYDEQGRLVLSIEGDPQSSKWSLTGFYENGKPIFITHTQNDKTNNLYFYEEGGKMAQINQIEGNVAFWNKDGSNAENSEIATVLQKTLERSDYLMRKYLR</sequence>
<evidence type="ECO:0008006" key="4">
    <source>
        <dbReference type="Google" id="ProtNLM"/>
    </source>
</evidence>
<evidence type="ECO:0000256" key="1">
    <source>
        <dbReference type="SAM" id="SignalP"/>
    </source>
</evidence>
<feature type="chain" id="PRO_5028129367" description="Lipoprotein" evidence="1">
    <location>
        <begin position="20"/>
        <end position="245"/>
    </location>
</feature>
<accession>A0A7D7RVN5</accession>
<protein>
    <recommendedName>
        <fullName evidence="4">Lipoprotein</fullName>
    </recommendedName>
</protein>
<dbReference type="EMBL" id="CP059567">
    <property type="protein sequence ID" value="QMT40964.1"/>
    <property type="molecule type" value="Genomic_DNA"/>
</dbReference>
<dbReference type="AlphaFoldDB" id="A0A7D7RVN5"/>